<organism evidence="5 6">
    <name type="scientific">Paeniroseomonas aquatica</name>
    <dbReference type="NCBI Taxonomy" id="373043"/>
    <lineage>
        <taxon>Bacteria</taxon>
        <taxon>Pseudomonadati</taxon>
        <taxon>Pseudomonadota</taxon>
        <taxon>Alphaproteobacteria</taxon>
        <taxon>Acetobacterales</taxon>
        <taxon>Acetobacteraceae</taxon>
        <taxon>Paeniroseomonas</taxon>
    </lineage>
</organism>
<dbReference type="RefSeq" id="WP_290317771.1">
    <property type="nucleotide sequence ID" value="NZ_JAUFPN010000153.1"/>
</dbReference>
<keyword evidence="1 2" id="KW-0238">DNA-binding</keyword>
<dbReference type="Proteomes" id="UP001529369">
    <property type="component" value="Unassembled WGS sequence"/>
</dbReference>
<evidence type="ECO:0000313" key="5">
    <source>
        <dbReference type="EMBL" id="MDN3565899.1"/>
    </source>
</evidence>
<accession>A0ABT8A7V2</accession>
<evidence type="ECO:0000259" key="4">
    <source>
        <dbReference type="PROSITE" id="PS50977"/>
    </source>
</evidence>
<reference evidence="6" key="1">
    <citation type="journal article" date="2019" name="Int. J. Syst. Evol. Microbiol.">
        <title>The Global Catalogue of Microorganisms (GCM) 10K type strain sequencing project: providing services to taxonomists for standard genome sequencing and annotation.</title>
        <authorList>
            <consortium name="The Broad Institute Genomics Platform"/>
            <consortium name="The Broad Institute Genome Sequencing Center for Infectious Disease"/>
            <person name="Wu L."/>
            <person name="Ma J."/>
        </authorList>
    </citation>
    <scope>NUCLEOTIDE SEQUENCE [LARGE SCALE GENOMIC DNA]</scope>
    <source>
        <strain evidence="6">CECT 7131</strain>
    </source>
</reference>
<dbReference type="Gene3D" id="1.10.357.10">
    <property type="entry name" value="Tetracycline Repressor, domain 2"/>
    <property type="match status" value="1"/>
</dbReference>
<sequence>MVRTARYSEEDFIEATMALVGEGGPAAATMQAIARRVGAPTGSIYHRFESRAAVLGAAWNAAYGSFTRALAPLLHEGRPRDAALAILPWSRENGHRARFLLLHEPVTLFEDTPPPAPQRLELERLEEAFDGAFRACLAVRRGDTQGADALCEEELARAKFLIFDAPIAILRPHLMRGGTLPPFVERMIAELHAGMPVAATQARGPRPAASHEGGPAGIPSHAA</sequence>
<feature type="region of interest" description="Disordered" evidence="3">
    <location>
        <begin position="200"/>
        <end position="223"/>
    </location>
</feature>
<evidence type="ECO:0000256" key="1">
    <source>
        <dbReference type="ARBA" id="ARBA00023125"/>
    </source>
</evidence>
<dbReference type="PROSITE" id="PS50977">
    <property type="entry name" value="HTH_TETR_2"/>
    <property type="match status" value="1"/>
</dbReference>
<feature type="domain" description="HTH tetR-type" evidence="4">
    <location>
        <begin position="6"/>
        <end position="66"/>
    </location>
</feature>
<protein>
    <submittedName>
        <fullName evidence="5">Helix-turn-helix domain-containing protein</fullName>
    </submittedName>
</protein>
<proteinExistence type="predicted"/>
<name>A0ABT8A7V2_9PROT</name>
<dbReference type="EMBL" id="JAUFPN010000153">
    <property type="protein sequence ID" value="MDN3565899.1"/>
    <property type="molecule type" value="Genomic_DNA"/>
</dbReference>
<evidence type="ECO:0000256" key="3">
    <source>
        <dbReference type="SAM" id="MobiDB-lite"/>
    </source>
</evidence>
<dbReference type="Pfam" id="PF00440">
    <property type="entry name" value="TetR_N"/>
    <property type="match status" value="1"/>
</dbReference>
<evidence type="ECO:0000256" key="2">
    <source>
        <dbReference type="PROSITE-ProRule" id="PRU00335"/>
    </source>
</evidence>
<evidence type="ECO:0000313" key="6">
    <source>
        <dbReference type="Proteomes" id="UP001529369"/>
    </source>
</evidence>
<dbReference type="InterPro" id="IPR009057">
    <property type="entry name" value="Homeodomain-like_sf"/>
</dbReference>
<feature type="DNA-binding region" description="H-T-H motif" evidence="2">
    <location>
        <begin position="29"/>
        <end position="48"/>
    </location>
</feature>
<comment type="caution">
    <text evidence="5">The sequence shown here is derived from an EMBL/GenBank/DDBJ whole genome shotgun (WGS) entry which is preliminary data.</text>
</comment>
<dbReference type="SUPFAM" id="SSF46689">
    <property type="entry name" value="Homeodomain-like"/>
    <property type="match status" value="1"/>
</dbReference>
<dbReference type="InterPro" id="IPR001647">
    <property type="entry name" value="HTH_TetR"/>
</dbReference>
<gene>
    <name evidence="5" type="ORF">QWZ14_16130</name>
</gene>
<keyword evidence="6" id="KW-1185">Reference proteome</keyword>